<accession>A0A068VUR0</accession>
<gene>
    <name evidence="2" type="ORF">PFCIRM138_10895</name>
</gene>
<dbReference type="EMBL" id="LM676381">
    <property type="protein sequence ID" value="CEP25729.1"/>
    <property type="molecule type" value="Genomic_DNA"/>
</dbReference>
<evidence type="ECO:0000256" key="1">
    <source>
        <dbReference type="SAM" id="Phobius"/>
    </source>
</evidence>
<evidence type="ECO:0000313" key="2">
    <source>
        <dbReference type="EMBL" id="CEP25729.1"/>
    </source>
</evidence>
<dbReference type="AlphaFoldDB" id="A0A068VUR0"/>
<dbReference type="RefSeq" id="WP_036942942.1">
    <property type="nucleotide sequence ID" value="NZ_CP010341.1"/>
</dbReference>
<reference evidence="2" key="1">
    <citation type="submission" date="2014-08" db="EMBL/GenBank/DDBJ databases">
        <authorList>
            <person name="Falentin Helene"/>
        </authorList>
    </citation>
    <scope>NUCLEOTIDE SEQUENCE</scope>
</reference>
<name>A0A068VUR0_PROFF</name>
<dbReference type="KEGG" id="pfre:RM25_0157"/>
<protein>
    <submittedName>
        <fullName evidence="2">Membrane protein without function</fullName>
    </submittedName>
</protein>
<keyword evidence="1" id="KW-0812">Transmembrane</keyword>
<feature type="transmembrane region" description="Helical" evidence="1">
    <location>
        <begin position="12"/>
        <end position="31"/>
    </location>
</feature>
<sequence>MSSYILRPRIPRRAFVLGSAATVVGLVLVVIGLVQNWAILAIIVLAALLAVGLLTLLMVAYSMVNHRIHIDLDAKGYRVHGPGMDRRGTWAKVTRVAVTPDGSRLMIASGPVKRTYISCPKGGDDPAMQALIKEISAHLPEHSRR</sequence>
<dbReference type="PATRIC" id="fig|66712.6.peg.160"/>
<proteinExistence type="predicted"/>
<keyword evidence="1" id="KW-0472">Membrane</keyword>
<keyword evidence="1" id="KW-1133">Transmembrane helix</keyword>
<organism evidence="2">
    <name type="scientific">Propionibacterium freudenreichii subsp. freudenreichii</name>
    <dbReference type="NCBI Taxonomy" id="66712"/>
    <lineage>
        <taxon>Bacteria</taxon>
        <taxon>Bacillati</taxon>
        <taxon>Actinomycetota</taxon>
        <taxon>Actinomycetes</taxon>
        <taxon>Propionibacteriales</taxon>
        <taxon>Propionibacteriaceae</taxon>
        <taxon>Propionibacterium</taxon>
    </lineage>
</organism>
<dbReference type="GeneID" id="61223053"/>
<feature type="transmembrane region" description="Helical" evidence="1">
    <location>
        <begin position="37"/>
        <end position="61"/>
    </location>
</feature>